<evidence type="ECO:0000256" key="7">
    <source>
        <dbReference type="ARBA" id="ARBA00047343"/>
    </source>
</evidence>
<proteinExistence type="inferred from homology"/>
<evidence type="ECO:0000256" key="1">
    <source>
        <dbReference type="ARBA" id="ARBA00006115"/>
    </source>
</evidence>
<keyword evidence="13" id="KW-1185">Reference proteome</keyword>
<dbReference type="Pfam" id="PF01050">
    <property type="entry name" value="MannoseP_isomer"/>
    <property type="match status" value="1"/>
</dbReference>
<reference evidence="12 13" key="1">
    <citation type="submission" date="2020-07" db="EMBL/GenBank/DDBJ databases">
        <title>Draft genome and description of Microvirga mediterraneensis Marseille-Q2068 sp. nov.</title>
        <authorList>
            <person name="Boxberger M."/>
        </authorList>
    </citation>
    <scope>NUCLEOTIDE SEQUENCE [LARGE SCALE GENOMIC DNA]</scope>
    <source>
        <strain evidence="12 13">Marseille-Q2068</strain>
    </source>
</reference>
<dbReference type="AlphaFoldDB" id="A0A838BT81"/>
<comment type="catalytic activity">
    <reaction evidence="7">
        <text>alpha-D-mannose 1-phosphate + GTP + H(+) = GDP-alpha-D-mannose + diphosphate</text>
        <dbReference type="Rhea" id="RHEA:15229"/>
        <dbReference type="ChEBI" id="CHEBI:15378"/>
        <dbReference type="ChEBI" id="CHEBI:33019"/>
        <dbReference type="ChEBI" id="CHEBI:37565"/>
        <dbReference type="ChEBI" id="CHEBI:57527"/>
        <dbReference type="ChEBI" id="CHEBI:58409"/>
        <dbReference type="EC" id="2.7.7.13"/>
    </reaction>
</comment>
<sequence>MFAVARETFLEDHTHRIFPVILCGGSGTRLWPASRDSMPKQFMDLLGPYSTFQMAVQRVAEPSVFSRPAVIMSDAARFIAAEQLAQIGVDADILLEPVQRDSAAAVAVAACYAAGRDPTAIVLILASDHVIDDVTSFVASCEAAVDPARQGHIMTLGMVPQHPTTSYGYILPGEPIARTAAFEVERFAEKPDKASAERYVGQGFLWNSGNLMFRADVMLEELERFEPAILTAARQALEQAVIDLDFIRLHEESLRHAPKISIDRAVMERTKRAGVVPVAFSWADIGTWDALWGASPRDAAGNCIRGDVEMVGSRNSLVHSDNILTAVVGLEDVVVVAKPDAVLLASRRSSELVKGLVATLRVRQRPEARDHIRVYRPWGWYQRIDRGSRFQVKHIMVKPGGRLSLQKHHHRAEHWVVVHGVAEVTVDDSISLVHENQSVYIPIGARHRLGNPGHIPLEIIEVQVGSYTGEDDIIRFEDDYGR</sequence>
<dbReference type="InterPro" id="IPR054566">
    <property type="entry name" value="ManC/GMP-like_b-helix"/>
</dbReference>
<evidence type="ECO:0000313" key="12">
    <source>
        <dbReference type="EMBL" id="MBA1158165.1"/>
    </source>
</evidence>
<dbReference type="InterPro" id="IPR049577">
    <property type="entry name" value="GMPP_N"/>
</dbReference>
<dbReference type="NCBIfam" id="TIGR01479">
    <property type="entry name" value="GMP_PMI"/>
    <property type="match status" value="1"/>
</dbReference>
<evidence type="ECO:0000256" key="4">
    <source>
        <dbReference type="ARBA" id="ARBA00022695"/>
    </source>
</evidence>
<evidence type="ECO:0000259" key="11">
    <source>
        <dbReference type="Pfam" id="PF22640"/>
    </source>
</evidence>
<dbReference type="SUPFAM" id="SSF51182">
    <property type="entry name" value="RmlC-like cupins"/>
    <property type="match status" value="1"/>
</dbReference>
<keyword evidence="4 12" id="KW-0548">Nucleotidyltransferase</keyword>
<dbReference type="Pfam" id="PF22640">
    <property type="entry name" value="ManC_GMP_beta-helix"/>
    <property type="match status" value="1"/>
</dbReference>
<feature type="domain" description="Mannose-6-phosphate isomerase type II C-terminal" evidence="10">
    <location>
        <begin position="365"/>
        <end position="478"/>
    </location>
</feature>
<dbReference type="FunFam" id="2.60.120.10:FF:000032">
    <property type="entry name" value="Mannose-1-phosphate guanylyltransferase/mannose-6-phosphate isomerase"/>
    <property type="match status" value="1"/>
</dbReference>
<dbReference type="RefSeq" id="WP_181053583.1">
    <property type="nucleotide sequence ID" value="NZ_JACDXJ010000001.1"/>
</dbReference>
<dbReference type="GO" id="GO:0009298">
    <property type="term" value="P:GDP-mannose biosynthetic process"/>
    <property type="evidence" value="ECO:0007669"/>
    <property type="project" value="TreeGrafter"/>
</dbReference>
<feature type="domain" description="Nucleotidyl transferase" evidence="9">
    <location>
        <begin position="19"/>
        <end position="298"/>
    </location>
</feature>
<dbReference type="PANTHER" id="PTHR46390">
    <property type="entry name" value="MANNOSE-1-PHOSPHATE GUANYLYLTRANSFERASE"/>
    <property type="match status" value="1"/>
</dbReference>
<dbReference type="SUPFAM" id="SSF53448">
    <property type="entry name" value="Nucleotide-diphospho-sugar transferases"/>
    <property type="match status" value="1"/>
</dbReference>
<evidence type="ECO:0000256" key="2">
    <source>
        <dbReference type="ARBA" id="ARBA00012387"/>
    </source>
</evidence>
<keyword evidence="12" id="KW-0413">Isomerase</keyword>
<name>A0A838BT81_9HYPH</name>
<dbReference type="EC" id="2.7.7.13" evidence="2"/>
<keyword evidence="6" id="KW-0342">GTP-binding</keyword>
<comment type="caution">
    <text evidence="12">The sequence shown here is derived from an EMBL/GenBank/DDBJ whole genome shotgun (WGS) entry which is preliminary data.</text>
</comment>
<evidence type="ECO:0000256" key="8">
    <source>
        <dbReference type="RuleBase" id="RU004190"/>
    </source>
</evidence>
<dbReference type="Proteomes" id="UP000572984">
    <property type="component" value="Unassembled WGS sequence"/>
</dbReference>
<dbReference type="CDD" id="cd02213">
    <property type="entry name" value="cupin_PMI_typeII_C"/>
    <property type="match status" value="1"/>
</dbReference>
<dbReference type="GO" id="GO:0005525">
    <property type="term" value="F:GTP binding"/>
    <property type="evidence" value="ECO:0007669"/>
    <property type="project" value="UniProtKB-KW"/>
</dbReference>
<dbReference type="EMBL" id="JACDXJ010000001">
    <property type="protein sequence ID" value="MBA1158165.1"/>
    <property type="molecule type" value="Genomic_DNA"/>
</dbReference>
<feature type="domain" description="MannoseP isomerase/GMP-like beta-helix" evidence="11">
    <location>
        <begin position="310"/>
        <end position="360"/>
    </location>
</feature>
<keyword evidence="5" id="KW-0547">Nucleotide-binding</keyword>
<evidence type="ECO:0000313" key="13">
    <source>
        <dbReference type="Proteomes" id="UP000572984"/>
    </source>
</evidence>
<dbReference type="InterPro" id="IPR029044">
    <property type="entry name" value="Nucleotide-diphossugar_trans"/>
</dbReference>
<comment type="similarity">
    <text evidence="1 8">Belongs to the mannose-6-phosphate isomerase type 2 family.</text>
</comment>
<dbReference type="GO" id="GO:0000271">
    <property type="term" value="P:polysaccharide biosynthetic process"/>
    <property type="evidence" value="ECO:0007669"/>
    <property type="project" value="InterPro"/>
</dbReference>
<dbReference type="GO" id="GO:0016853">
    <property type="term" value="F:isomerase activity"/>
    <property type="evidence" value="ECO:0007669"/>
    <property type="project" value="UniProtKB-KW"/>
</dbReference>
<evidence type="ECO:0000259" key="9">
    <source>
        <dbReference type="Pfam" id="PF00483"/>
    </source>
</evidence>
<dbReference type="InterPro" id="IPR006375">
    <property type="entry name" value="Man1P_GuaTrfase/Man6P_Isoase"/>
</dbReference>
<evidence type="ECO:0000256" key="3">
    <source>
        <dbReference type="ARBA" id="ARBA00022679"/>
    </source>
</evidence>
<dbReference type="InterPro" id="IPR001538">
    <property type="entry name" value="Man6P_isomerase-2_C"/>
</dbReference>
<dbReference type="Pfam" id="PF00483">
    <property type="entry name" value="NTP_transferase"/>
    <property type="match status" value="1"/>
</dbReference>
<gene>
    <name evidence="12" type="ORF">H0S73_18815</name>
</gene>
<dbReference type="InterPro" id="IPR014710">
    <property type="entry name" value="RmlC-like_jellyroll"/>
</dbReference>
<dbReference type="Gene3D" id="3.90.550.10">
    <property type="entry name" value="Spore Coat Polysaccharide Biosynthesis Protein SpsA, Chain A"/>
    <property type="match status" value="1"/>
</dbReference>
<dbReference type="CDD" id="cd02509">
    <property type="entry name" value="GDP-M1P_Guanylyltransferase"/>
    <property type="match status" value="1"/>
</dbReference>
<keyword evidence="3 12" id="KW-0808">Transferase</keyword>
<evidence type="ECO:0000256" key="6">
    <source>
        <dbReference type="ARBA" id="ARBA00023134"/>
    </source>
</evidence>
<evidence type="ECO:0000259" key="10">
    <source>
        <dbReference type="Pfam" id="PF01050"/>
    </source>
</evidence>
<dbReference type="PANTHER" id="PTHR46390:SF1">
    <property type="entry name" value="MANNOSE-1-PHOSPHATE GUANYLYLTRANSFERASE"/>
    <property type="match status" value="1"/>
</dbReference>
<accession>A0A838BT81</accession>
<dbReference type="GO" id="GO:0004475">
    <property type="term" value="F:mannose-1-phosphate guanylyltransferase (GTP) activity"/>
    <property type="evidence" value="ECO:0007669"/>
    <property type="project" value="UniProtKB-EC"/>
</dbReference>
<organism evidence="12 13">
    <name type="scientific">Microvirga mediterraneensis</name>
    <dbReference type="NCBI Taxonomy" id="2754695"/>
    <lineage>
        <taxon>Bacteria</taxon>
        <taxon>Pseudomonadati</taxon>
        <taxon>Pseudomonadota</taxon>
        <taxon>Alphaproteobacteria</taxon>
        <taxon>Hyphomicrobiales</taxon>
        <taxon>Methylobacteriaceae</taxon>
        <taxon>Microvirga</taxon>
    </lineage>
</organism>
<dbReference type="InterPro" id="IPR005835">
    <property type="entry name" value="NTP_transferase_dom"/>
</dbReference>
<dbReference type="Gene3D" id="2.60.120.10">
    <property type="entry name" value="Jelly Rolls"/>
    <property type="match status" value="1"/>
</dbReference>
<dbReference type="InterPro" id="IPR051161">
    <property type="entry name" value="Mannose-6P_isomerase_type2"/>
</dbReference>
<protein>
    <recommendedName>
        <fullName evidence="2">mannose-1-phosphate guanylyltransferase</fullName>
        <ecNumber evidence="2">2.7.7.13</ecNumber>
    </recommendedName>
</protein>
<evidence type="ECO:0000256" key="5">
    <source>
        <dbReference type="ARBA" id="ARBA00022741"/>
    </source>
</evidence>
<dbReference type="InterPro" id="IPR011051">
    <property type="entry name" value="RmlC_Cupin_sf"/>
</dbReference>